<dbReference type="SUPFAM" id="SSF51261">
    <property type="entry name" value="Duplicated hybrid motif"/>
    <property type="match status" value="1"/>
</dbReference>
<dbReference type="AlphaFoldDB" id="A0A3E2W3C1"/>
<sequence length="145" mass="16358">MKILNPVNGYVKDIEESSDPSFSQKMLGDGVCIEPKDKHIYSPVKGKVAMVFPTKHALGIKCDDLEFMLHLGVDTVELQGEGFECFVKAGDQIDCDTLLIDYDYEKVAEKGYDTDIIFMILNNDTKELKKSLGYKNRKDEIISII</sequence>
<evidence type="ECO:0000313" key="9">
    <source>
        <dbReference type="Proteomes" id="UP000260025"/>
    </source>
</evidence>
<keyword evidence="3 8" id="KW-0762">Sugar transport</keyword>
<dbReference type="InterPro" id="IPR050890">
    <property type="entry name" value="PTS_EIIA_component"/>
</dbReference>
<feature type="domain" description="PTS EIIA type-1" evidence="7">
    <location>
        <begin position="19"/>
        <end position="122"/>
    </location>
</feature>
<dbReference type="GO" id="GO:0016301">
    <property type="term" value="F:kinase activity"/>
    <property type="evidence" value="ECO:0007669"/>
    <property type="project" value="UniProtKB-KW"/>
</dbReference>
<comment type="subcellular location">
    <subcellularLocation>
        <location evidence="1">Cytoplasm</location>
    </subcellularLocation>
</comment>
<dbReference type="RefSeq" id="WP_117441910.1">
    <property type="nucleotide sequence ID" value="NZ_JAKNHC010000024.1"/>
</dbReference>
<dbReference type="PANTHER" id="PTHR45008:SF1">
    <property type="entry name" value="PTS SYSTEM GLUCOSE-SPECIFIC EIIA COMPONENT"/>
    <property type="match status" value="1"/>
</dbReference>
<dbReference type="Proteomes" id="UP000260025">
    <property type="component" value="Unassembled WGS sequence"/>
</dbReference>
<name>A0A3E2W3C1_CLOIN</name>
<organism evidence="8 9">
    <name type="scientific">Clostridium innocuum</name>
    <dbReference type="NCBI Taxonomy" id="1522"/>
    <lineage>
        <taxon>Bacteria</taxon>
        <taxon>Bacillati</taxon>
        <taxon>Bacillota</taxon>
        <taxon>Clostridia</taxon>
        <taxon>Eubacteriales</taxon>
        <taxon>Clostridiaceae</taxon>
        <taxon>Clostridium</taxon>
    </lineage>
</organism>
<dbReference type="PROSITE" id="PS51093">
    <property type="entry name" value="PTS_EIIA_TYPE_1"/>
    <property type="match status" value="1"/>
</dbReference>
<gene>
    <name evidence="8" type="ORF">DXA38_02950</name>
</gene>
<dbReference type="Pfam" id="PF00358">
    <property type="entry name" value="PTS_EIIA_1"/>
    <property type="match status" value="1"/>
</dbReference>
<dbReference type="EMBL" id="QVEV01000002">
    <property type="protein sequence ID" value="RGC18670.1"/>
    <property type="molecule type" value="Genomic_DNA"/>
</dbReference>
<evidence type="ECO:0000256" key="1">
    <source>
        <dbReference type="ARBA" id="ARBA00004496"/>
    </source>
</evidence>
<reference evidence="8 9" key="1">
    <citation type="submission" date="2018-08" db="EMBL/GenBank/DDBJ databases">
        <title>A genome reference for cultivated species of the human gut microbiota.</title>
        <authorList>
            <person name="Zou Y."/>
            <person name="Xue W."/>
            <person name="Luo G."/>
        </authorList>
    </citation>
    <scope>NUCLEOTIDE SEQUENCE [LARGE SCALE GENOMIC DNA]</scope>
    <source>
        <strain evidence="8 9">OF01-2LB</strain>
    </source>
</reference>
<accession>A0A3E2W3C1</accession>
<comment type="caution">
    <text evidence="8">The sequence shown here is derived from an EMBL/GenBank/DDBJ whole genome shotgun (WGS) entry which is preliminary data.</text>
</comment>
<evidence type="ECO:0000259" key="7">
    <source>
        <dbReference type="PROSITE" id="PS51093"/>
    </source>
</evidence>
<proteinExistence type="predicted"/>
<evidence type="ECO:0000256" key="5">
    <source>
        <dbReference type="ARBA" id="ARBA00022683"/>
    </source>
</evidence>
<keyword evidence="5" id="KW-0598">Phosphotransferase system</keyword>
<dbReference type="Gene3D" id="2.70.70.10">
    <property type="entry name" value="Glucose Permease (Domain IIA)"/>
    <property type="match status" value="1"/>
</dbReference>
<dbReference type="OrthoDB" id="92465at2"/>
<keyword evidence="2" id="KW-0813">Transport</keyword>
<evidence type="ECO:0000256" key="6">
    <source>
        <dbReference type="ARBA" id="ARBA00022777"/>
    </source>
</evidence>
<dbReference type="InterPro" id="IPR001127">
    <property type="entry name" value="PTS_EIIA_1_perm"/>
</dbReference>
<evidence type="ECO:0000256" key="4">
    <source>
        <dbReference type="ARBA" id="ARBA00022679"/>
    </source>
</evidence>
<dbReference type="GO" id="GO:0005737">
    <property type="term" value="C:cytoplasm"/>
    <property type="evidence" value="ECO:0007669"/>
    <property type="project" value="UniProtKB-SubCell"/>
</dbReference>
<dbReference type="NCBIfam" id="TIGR00830">
    <property type="entry name" value="PTBA"/>
    <property type="match status" value="1"/>
</dbReference>
<dbReference type="GO" id="GO:0009401">
    <property type="term" value="P:phosphoenolpyruvate-dependent sugar phosphotransferase system"/>
    <property type="evidence" value="ECO:0007669"/>
    <property type="project" value="UniProtKB-KW"/>
</dbReference>
<evidence type="ECO:0000256" key="3">
    <source>
        <dbReference type="ARBA" id="ARBA00022597"/>
    </source>
</evidence>
<keyword evidence="6" id="KW-0418">Kinase</keyword>
<keyword evidence="4" id="KW-0808">Transferase</keyword>
<dbReference type="PANTHER" id="PTHR45008">
    <property type="entry name" value="PTS SYSTEM GLUCOSE-SPECIFIC EIIA COMPONENT"/>
    <property type="match status" value="1"/>
</dbReference>
<evidence type="ECO:0000256" key="2">
    <source>
        <dbReference type="ARBA" id="ARBA00022448"/>
    </source>
</evidence>
<protein>
    <submittedName>
        <fullName evidence="8">PTS glucose transporter subunit IIA</fullName>
    </submittedName>
</protein>
<evidence type="ECO:0000313" key="8">
    <source>
        <dbReference type="EMBL" id="RGC18670.1"/>
    </source>
</evidence>
<dbReference type="InterPro" id="IPR011055">
    <property type="entry name" value="Dup_hybrid_motif"/>
</dbReference>